<dbReference type="EMBL" id="LR778114">
    <property type="protein sequence ID" value="CAB1128226.1"/>
    <property type="molecule type" value="Genomic_DNA"/>
</dbReference>
<protein>
    <recommendedName>
        <fullName evidence="3">DUF1641 domain-containing protein</fullName>
    </recommendedName>
</protein>
<reference evidence="1 2" key="1">
    <citation type="submission" date="2020-02" db="EMBL/GenBank/DDBJ databases">
        <authorList>
            <person name="Hogendoorn C."/>
        </authorList>
    </citation>
    <scope>NUCLEOTIDE SEQUENCE [LARGE SCALE GENOMIC DNA]</scope>
    <source>
        <strain evidence="1">R501</strain>
    </source>
</reference>
<keyword evidence="2" id="KW-1185">Reference proteome</keyword>
<accession>A0A6F8ZDZ6</accession>
<gene>
    <name evidence="1" type="ORF">R50_0720</name>
</gene>
<organism evidence="1 2">
    <name type="scientific">Candidatus Hydrogenisulfobacillus filiaventi</name>
    <dbReference type="NCBI Taxonomy" id="2707344"/>
    <lineage>
        <taxon>Bacteria</taxon>
        <taxon>Bacillati</taxon>
        <taxon>Bacillota</taxon>
        <taxon>Clostridia</taxon>
        <taxon>Eubacteriales</taxon>
        <taxon>Clostridiales Family XVII. Incertae Sedis</taxon>
        <taxon>Candidatus Hydrogenisulfobacillus</taxon>
    </lineage>
</organism>
<dbReference type="Proteomes" id="UP000503399">
    <property type="component" value="Chromosome"/>
</dbReference>
<name>A0A6F8ZDZ6_9FIRM</name>
<dbReference type="Pfam" id="PF07849">
    <property type="entry name" value="DUF1641"/>
    <property type="match status" value="1"/>
</dbReference>
<sequence length="178" mass="18643">MAVETQAPAVELSPEQWQGLARLGEWFSKVDQALAGPLGNVATDTVYQLSTLAPEGTLPALRKLLCLVVELDRSGFLDSLGMAIGMLMAAMDASDVNALMDKLLQSGRGLSRLGPVSEAVSQALREADHAGGGGLGGLWALMRNPEVQRGLRMLGTVAGKVAPLLTPSDRARPLSPIS</sequence>
<evidence type="ECO:0000313" key="2">
    <source>
        <dbReference type="Proteomes" id="UP000503399"/>
    </source>
</evidence>
<evidence type="ECO:0000313" key="1">
    <source>
        <dbReference type="EMBL" id="CAB1128226.1"/>
    </source>
</evidence>
<proteinExistence type="predicted"/>
<dbReference type="InterPro" id="IPR012440">
    <property type="entry name" value="DUF1641"/>
</dbReference>
<evidence type="ECO:0008006" key="3">
    <source>
        <dbReference type="Google" id="ProtNLM"/>
    </source>
</evidence>
<dbReference type="KEGG" id="hfv:R50_0720"/>
<dbReference type="AlphaFoldDB" id="A0A6F8ZDZ6"/>